<evidence type="ECO:0000313" key="11">
    <source>
        <dbReference type="EMBL" id="KAJ7369633.1"/>
    </source>
</evidence>
<dbReference type="PANTHER" id="PTHR14885:SF3">
    <property type="entry name" value="CILIA- AND FLAGELLA-ASSOCIATED PROTEIN 44"/>
    <property type="match status" value="1"/>
</dbReference>
<organism evidence="11 12">
    <name type="scientific">Desmophyllum pertusum</name>
    <dbReference type="NCBI Taxonomy" id="174260"/>
    <lineage>
        <taxon>Eukaryota</taxon>
        <taxon>Metazoa</taxon>
        <taxon>Cnidaria</taxon>
        <taxon>Anthozoa</taxon>
        <taxon>Hexacorallia</taxon>
        <taxon>Scleractinia</taxon>
        <taxon>Caryophylliina</taxon>
        <taxon>Caryophylliidae</taxon>
        <taxon>Desmophyllum</taxon>
    </lineage>
</organism>
<dbReference type="Proteomes" id="UP001163046">
    <property type="component" value="Unassembled WGS sequence"/>
</dbReference>
<evidence type="ECO:0008006" key="13">
    <source>
        <dbReference type="Google" id="ProtNLM"/>
    </source>
</evidence>
<evidence type="ECO:0000256" key="6">
    <source>
        <dbReference type="ARBA" id="ARBA00023054"/>
    </source>
</evidence>
<dbReference type="GO" id="GO:0005856">
    <property type="term" value="C:cytoskeleton"/>
    <property type="evidence" value="ECO:0007669"/>
    <property type="project" value="UniProtKB-SubCell"/>
</dbReference>
<feature type="compositionally biased region" description="Basic and acidic residues" evidence="10">
    <location>
        <begin position="413"/>
        <end position="425"/>
    </location>
</feature>
<evidence type="ECO:0000256" key="1">
    <source>
        <dbReference type="ARBA" id="ARBA00004138"/>
    </source>
</evidence>
<feature type="region of interest" description="Disordered" evidence="10">
    <location>
        <begin position="399"/>
        <end position="425"/>
    </location>
</feature>
<evidence type="ECO:0000256" key="9">
    <source>
        <dbReference type="SAM" id="Coils"/>
    </source>
</evidence>
<feature type="compositionally biased region" description="Pro residues" evidence="10">
    <location>
        <begin position="568"/>
        <end position="583"/>
    </location>
</feature>
<keyword evidence="6 9" id="KW-0175">Coiled coil</keyword>
<evidence type="ECO:0000256" key="3">
    <source>
        <dbReference type="ARBA" id="ARBA00022490"/>
    </source>
</evidence>
<sequence length="583" mass="66500">MARKSFYARVLNTHVTSCLSSRNTWTTRSVKVHGEEQGGGFGGFGGFGGGSSEPTKPVPVSKPGTQQRDRSISSVSVHSSGRPKSSLSTLTDKGSPEPAIEEVIEEPSILEQEMQYEETNQHEQDVLIDKITSTLEKFDADLRYLRHDKMHLEVAIQCADLRQVTLFEEFMLLKEFEKRENSFANKVNTKLSEKDEMQEKVEDCQMKLDSKKQDIEKLQEQEKALYTTFSAALGENNKFESFLTRVFKKKIKRAKKKTQTQEGSDEESEDEDSDEDLSSSDEEDSDAEELDDSVCPPGCDQALFDQVCQLRERRLDLEEELAEEKKTSETLKKEYDATRQESQAEADLEAFQREKQQKLNELDVVVVLRFHQIQYMLNSVSTSGSVPSALCLTVRGSSDYNTESKNWKKRRQSKNDFTDSRAAHRDKKVQETRFGRLVDLEKLENVTVNRTVEELKEKLRQQESKSAAEIAKWNGKIDSYKGKVTQLTRENTQRLDTFTVLLQEKKELEQMLNSRQKSLGTEFTGSRKADIRERQRLVQLVQLQAQEIDALKDEITLLSRKGGHILPPAQPPLPPGQTPIPNQ</sequence>
<dbReference type="OrthoDB" id="1935234at2759"/>
<name>A0A9W9YUF5_9CNID</name>
<feature type="compositionally biased region" description="Gly residues" evidence="10">
    <location>
        <begin position="37"/>
        <end position="51"/>
    </location>
</feature>
<dbReference type="AlphaFoldDB" id="A0A9W9YUF5"/>
<feature type="region of interest" description="Disordered" evidence="10">
    <location>
        <begin position="256"/>
        <end position="298"/>
    </location>
</feature>
<dbReference type="PANTHER" id="PTHR14885">
    <property type="entry name" value="CILIA- AND FLAGELLA-ASSOCIATED PROTEIN 43-RELATED"/>
    <property type="match status" value="1"/>
</dbReference>
<feature type="coiled-coil region" evidence="9">
    <location>
        <begin position="445"/>
        <end position="490"/>
    </location>
</feature>
<feature type="coiled-coil region" evidence="9">
    <location>
        <begin position="194"/>
        <end position="228"/>
    </location>
</feature>
<feature type="coiled-coil region" evidence="9">
    <location>
        <begin position="534"/>
        <end position="561"/>
    </location>
</feature>
<feature type="region of interest" description="Disordered" evidence="10">
    <location>
        <begin position="562"/>
        <end position="583"/>
    </location>
</feature>
<dbReference type="EMBL" id="MU826897">
    <property type="protein sequence ID" value="KAJ7369633.1"/>
    <property type="molecule type" value="Genomic_DNA"/>
</dbReference>
<reference evidence="11" key="1">
    <citation type="submission" date="2023-01" db="EMBL/GenBank/DDBJ databases">
        <title>Genome assembly of the deep-sea coral Lophelia pertusa.</title>
        <authorList>
            <person name="Herrera S."/>
            <person name="Cordes E."/>
        </authorList>
    </citation>
    <scope>NUCLEOTIDE SEQUENCE</scope>
    <source>
        <strain evidence="11">USNM1676648</strain>
        <tissue evidence="11">Polyp</tissue>
    </source>
</reference>
<proteinExistence type="predicted"/>
<evidence type="ECO:0000313" key="12">
    <source>
        <dbReference type="Proteomes" id="UP001163046"/>
    </source>
</evidence>
<gene>
    <name evidence="11" type="ORF">OS493_037497</name>
</gene>
<feature type="region of interest" description="Disordered" evidence="10">
    <location>
        <begin position="33"/>
        <end position="98"/>
    </location>
</feature>
<dbReference type="GO" id="GO:0005929">
    <property type="term" value="C:cilium"/>
    <property type="evidence" value="ECO:0007669"/>
    <property type="project" value="UniProtKB-SubCell"/>
</dbReference>
<keyword evidence="12" id="KW-1185">Reference proteome</keyword>
<evidence type="ECO:0000256" key="7">
    <source>
        <dbReference type="ARBA" id="ARBA00023212"/>
    </source>
</evidence>
<protein>
    <recommendedName>
        <fullName evidence="13">DUF4200 domain-containing protein</fullName>
    </recommendedName>
</protein>
<feature type="compositionally biased region" description="Low complexity" evidence="10">
    <location>
        <begin position="72"/>
        <end position="86"/>
    </location>
</feature>
<feature type="coiled-coil region" evidence="9">
    <location>
        <begin position="314"/>
        <end position="361"/>
    </location>
</feature>
<evidence type="ECO:0000256" key="2">
    <source>
        <dbReference type="ARBA" id="ARBA00004245"/>
    </source>
</evidence>
<evidence type="ECO:0000256" key="10">
    <source>
        <dbReference type="SAM" id="MobiDB-lite"/>
    </source>
</evidence>
<keyword evidence="7" id="KW-0206">Cytoskeleton</keyword>
<keyword evidence="8" id="KW-0966">Cell projection</keyword>
<accession>A0A9W9YUF5</accession>
<comment type="caution">
    <text evidence="11">The sequence shown here is derived from an EMBL/GenBank/DDBJ whole genome shotgun (WGS) entry which is preliminary data.</text>
</comment>
<evidence type="ECO:0000256" key="5">
    <source>
        <dbReference type="ARBA" id="ARBA00022737"/>
    </source>
</evidence>
<evidence type="ECO:0000256" key="4">
    <source>
        <dbReference type="ARBA" id="ARBA00022574"/>
    </source>
</evidence>
<keyword evidence="5" id="KW-0677">Repeat</keyword>
<keyword evidence="3" id="KW-0963">Cytoplasm</keyword>
<keyword evidence="4" id="KW-0853">WD repeat</keyword>
<evidence type="ECO:0000256" key="8">
    <source>
        <dbReference type="ARBA" id="ARBA00023273"/>
    </source>
</evidence>
<feature type="compositionally biased region" description="Acidic residues" evidence="10">
    <location>
        <begin position="263"/>
        <end position="292"/>
    </location>
</feature>
<comment type="subcellular location">
    <subcellularLocation>
        <location evidence="1">Cell projection</location>
        <location evidence="1">Cilium</location>
    </subcellularLocation>
    <subcellularLocation>
        <location evidence="2">Cytoplasm</location>
        <location evidence="2">Cytoskeleton</location>
    </subcellularLocation>
</comment>